<dbReference type="RefSeq" id="WP_091541329.1">
    <property type="nucleotide sequence ID" value="NZ_FONY01000007.1"/>
</dbReference>
<proteinExistence type="predicted"/>
<dbReference type="OrthoDB" id="1121837at2"/>
<dbReference type="STRING" id="1003.SAMN04488541_100724"/>
<evidence type="ECO:0000313" key="1">
    <source>
        <dbReference type="EMBL" id="SFE80030.1"/>
    </source>
</evidence>
<name>A0A1I2DJE4_9BACT</name>
<accession>A0A1I2DJE4</accession>
<gene>
    <name evidence="1" type="ORF">SAMN04488541_100724</name>
</gene>
<dbReference type="InterPro" id="IPR025563">
    <property type="entry name" value="DUF4286"/>
</dbReference>
<reference evidence="1 2" key="1">
    <citation type="submission" date="2016-10" db="EMBL/GenBank/DDBJ databases">
        <authorList>
            <person name="de Groot N.N."/>
        </authorList>
    </citation>
    <scope>NUCLEOTIDE SEQUENCE [LARGE SCALE GENOMIC DNA]</scope>
    <source>
        <strain>GEY</strain>
        <strain evidence="2">DSM 9560</strain>
    </source>
</reference>
<dbReference type="Pfam" id="PF14114">
    <property type="entry name" value="DUF4286"/>
    <property type="match status" value="1"/>
</dbReference>
<protein>
    <recommendedName>
        <fullName evidence="3">DUF4286 domain-containing protein</fullName>
    </recommendedName>
</protein>
<evidence type="ECO:0008006" key="3">
    <source>
        <dbReference type="Google" id="ProtNLM"/>
    </source>
</evidence>
<sequence>MILYNVTINIEDDAHDRWLRWMQEVHIPDVMQTGIFSHFRFFKLLTAAQDNTGTNYAVQYFCENMEKFQEYEAKYASALRAEVEKNFAGKYYAFRSLLEEVS</sequence>
<evidence type="ECO:0000313" key="2">
    <source>
        <dbReference type="Proteomes" id="UP000199513"/>
    </source>
</evidence>
<keyword evidence="2" id="KW-1185">Reference proteome</keyword>
<organism evidence="1 2">
    <name type="scientific">Thermoflexibacter ruber</name>
    <dbReference type="NCBI Taxonomy" id="1003"/>
    <lineage>
        <taxon>Bacteria</taxon>
        <taxon>Pseudomonadati</taxon>
        <taxon>Bacteroidota</taxon>
        <taxon>Cytophagia</taxon>
        <taxon>Cytophagales</taxon>
        <taxon>Thermoflexibacteraceae</taxon>
        <taxon>Thermoflexibacter</taxon>
    </lineage>
</organism>
<dbReference type="AlphaFoldDB" id="A0A1I2DJE4"/>
<dbReference type="Proteomes" id="UP000199513">
    <property type="component" value="Unassembled WGS sequence"/>
</dbReference>
<dbReference type="EMBL" id="FONY01000007">
    <property type="protein sequence ID" value="SFE80030.1"/>
    <property type="molecule type" value="Genomic_DNA"/>
</dbReference>